<evidence type="ECO:0000259" key="8">
    <source>
        <dbReference type="PROSITE" id="PS51519"/>
    </source>
</evidence>
<dbReference type="GO" id="GO:0003700">
    <property type="term" value="F:DNA-binding transcription factor activity"/>
    <property type="evidence" value="ECO:0007669"/>
    <property type="project" value="InterPro"/>
</dbReference>
<gene>
    <name evidence="9" type="ORF">L1049_017958</name>
</gene>
<keyword evidence="6" id="KW-0539">Nucleus</keyword>
<dbReference type="AlphaFoldDB" id="A0AAP0R9M6"/>
<organism evidence="9 10">
    <name type="scientific">Liquidambar formosana</name>
    <name type="common">Formosan gum</name>
    <dbReference type="NCBI Taxonomy" id="63359"/>
    <lineage>
        <taxon>Eukaryota</taxon>
        <taxon>Viridiplantae</taxon>
        <taxon>Streptophyta</taxon>
        <taxon>Embryophyta</taxon>
        <taxon>Tracheophyta</taxon>
        <taxon>Spermatophyta</taxon>
        <taxon>Magnoliopsida</taxon>
        <taxon>eudicotyledons</taxon>
        <taxon>Gunneridae</taxon>
        <taxon>Pentapetalae</taxon>
        <taxon>Saxifragales</taxon>
        <taxon>Altingiaceae</taxon>
        <taxon>Liquidambar</taxon>
    </lineage>
</organism>
<feature type="domain" description="RWP-RK" evidence="8">
    <location>
        <begin position="148"/>
        <end position="231"/>
    </location>
</feature>
<dbReference type="InterPro" id="IPR044607">
    <property type="entry name" value="RKD-like"/>
</dbReference>
<dbReference type="PANTHER" id="PTHR46373:SF5">
    <property type="entry name" value="RWP-RK DOMAIN PROTEIN"/>
    <property type="match status" value="1"/>
</dbReference>
<dbReference type="PROSITE" id="PS51519">
    <property type="entry name" value="RWP_RK"/>
    <property type="match status" value="1"/>
</dbReference>
<evidence type="ECO:0000256" key="1">
    <source>
        <dbReference type="ARBA" id="ARBA00004049"/>
    </source>
</evidence>
<accession>A0AAP0R9M6</accession>
<comment type="function">
    <text evidence="1">Putative transcription factor.</text>
</comment>
<evidence type="ECO:0000256" key="7">
    <source>
        <dbReference type="SAM" id="MobiDB-lite"/>
    </source>
</evidence>
<keyword evidence="2" id="KW-0805">Transcription regulation</keyword>
<dbReference type="GO" id="GO:0003677">
    <property type="term" value="F:DNA binding"/>
    <property type="evidence" value="ECO:0007669"/>
    <property type="project" value="UniProtKB-KW"/>
</dbReference>
<dbReference type="PANTHER" id="PTHR46373">
    <property type="entry name" value="PROTEIN RKD4"/>
    <property type="match status" value="1"/>
</dbReference>
<evidence type="ECO:0000256" key="4">
    <source>
        <dbReference type="ARBA" id="ARBA00023125"/>
    </source>
</evidence>
<sequence>MGLPFWPVPAVPFLCSCCQVLREIIHTKGNHTAKLEIHGRLGMICHAVLDNRHSVDAVHPGQKYQMFDFCKKSIENVKEFLMRYCDERKQAGYIMLQDPLSIFYEALCVGLEWDENLNTDDFFEPCPRDSGAHQKNRPEAQNHEERIPKSSLAAQVVRERTGKLTLRDLVQYFHLPIDDAAKQLNICPTVVKKICRRYGLNRWPHRKIKSIERKIRMLRVSLDTADVEERARIQAEIERLQQVLVNICGGVSR</sequence>
<comment type="caution">
    <text evidence="9">The sequence shown here is derived from an EMBL/GenBank/DDBJ whole genome shotgun (WGS) entry which is preliminary data.</text>
</comment>
<protein>
    <recommendedName>
        <fullName evidence="8">RWP-RK domain-containing protein</fullName>
    </recommendedName>
</protein>
<dbReference type="InterPro" id="IPR003035">
    <property type="entry name" value="RWP-RK_dom"/>
</dbReference>
<reference evidence="9 10" key="1">
    <citation type="journal article" date="2024" name="Plant J.">
        <title>Genome sequences and population genomics reveal climatic adaptation and genomic divergence between two closely related sweetgum species.</title>
        <authorList>
            <person name="Xu W.Q."/>
            <person name="Ren C.Q."/>
            <person name="Zhang X.Y."/>
            <person name="Comes H.P."/>
            <person name="Liu X.H."/>
            <person name="Li Y.G."/>
            <person name="Kettle C.J."/>
            <person name="Jalonen R."/>
            <person name="Gaisberger H."/>
            <person name="Ma Y.Z."/>
            <person name="Qiu Y.X."/>
        </authorList>
    </citation>
    <scope>NUCLEOTIDE SEQUENCE [LARGE SCALE GENOMIC DNA]</scope>
    <source>
        <strain evidence="9">Hangzhou</strain>
    </source>
</reference>
<evidence type="ECO:0000256" key="2">
    <source>
        <dbReference type="ARBA" id="ARBA00023015"/>
    </source>
</evidence>
<name>A0AAP0R9M6_LIQFO</name>
<evidence type="ECO:0000256" key="5">
    <source>
        <dbReference type="ARBA" id="ARBA00023163"/>
    </source>
</evidence>
<evidence type="ECO:0000256" key="6">
    <source>
        <dbReference type="ARBA" id="ARBA00023242"/>
    </source>
</evidence>
<keyword evidence="4" id="KW-0238">DNA-binding</keyword>
<keyword evidence="10" id="KW-1185">Reference proteome</keyword>
<keyword evidence="3" id="KW-0175">Coiled coil</keyword>
<proteinExistence type="predicted"/>
<evidence type="ECO:0000256" key="3">
    <source>
        <dbReference type="ARBA" id="ARBA00023054"/>
    </source>
</evidence>
<dbReference type="Proteomes" id="UP001415857">
    <property type="component" value="Unassembled WGS sequence"/>
</dbReference>
<feature type="region of interest" description="Disordered" evidence="7">
    <location>
        <begin position="127"/>
        <end position="146"/>
    </location>
</feature>
<evidence type="ECO:0000313" key="10">
    <source>
        <dbReference type="Proteomes" id="UP001415857"/>
    </source>
</evidence>
<dbReference type="Pfam" id="PF02042">
    <property type="entry name" value="RWP-RK"/>
    <property type="match status" value="1"/>
</dbReference>
<evidence type="ECO:0000313" key="9">
    <source>
        <dbReference type="EMBL" id="KAK9273151.1"/>
    </source>
</evidence>
<keyword evidence="5" id="KW-0804">Transcription</keyword>
<dbReference type="EMBL" id="JBBPBK010000012">
    <property type="protein sequence ID" value="KAK9273151.1"/>
    <property type="molecule type" value="Genomic_DNA"/>
</dbReference>